<protein>
    <submittedName>
        <fullName evidence="1">Uncharacterized protein</fullName>
    </submittedName>
</protein>
<comment type="caution">
    <text evidence="1">The sequence shown here is derived from an EMBL/GenBank/DDBJ whole genome shotgun (WGS) entry which is preliminary data.</text>
</comment>
<accession>A0ABS4SN82</accession>
<evidence type="ECO:0000313" key="1">
    <source>
        <dbReference type="EMBL" id="MBP2294014.1"/>
    </source>
</evidence>
<name>A0ABS4SN82_9PROT</name>
<gene>
    <name evidence="1" type="ORF">J2851_003799</name>
</gene>
<dbReference type="Proteomes" id="UP000781958">
    <property type="component" value="Unassembled WGS sequence"/>
</dbReference>
<sequence length="91" mass="9864">MTAPAADPALVIEHANRFEAIAADGFEGRPYQPDLDRLAERVRTHPVRDLAPKVAHALGIMIGFIEDGDPAGRFAPKVAILREAIGKLDRP</sequence>
<dbReference type="RefSeq" id="WP_209767956.1">
    <property type="nucleotide sequence ID" value="NZ_JAGINP010000013.1"/>
</dbReference>
<dbReference type="EMBL" id="JAGINP010000013">
    <property type="protein sequence ID" value="MBP2294014.1"/>
    <property type="molecule type" value="Genomic_DNA"/>
</dbReference>
<reference evidence="1 2" key="1">
    <citation type="submission" date="2021-03" db="EMBL/GenBank/DDBJ databases">
        <title>Genomic Encyclopedia of Type Strains, Phase III (KMG-III): the genomes of soil and plant-associated and newly described type strains.</title>
        <authorList>
            <person name="Whitman W."/>
        </authorList>
    </citation>
    <scope>NUCLEOTIDE SEQUENCE [LARGE SCALE GENOMIC DNA]</scope>
    <source>
        <strain evidence="1 2">IMMIB AFH-6</strain>
    </source>
</reference>
<proteinExistence type="predicted"/>
<organism evidence="1 2">
    <name type="scientific">Azospirillum rugosum</name>
    <dbReference type="NCBI Taxonomy" id="416170"/>
    <lineage>
        <taxon>Bacteria</taxon>
        <taxon>Pseudomonadati</taxon>
        <taxon>Pseudomonadota</taxon>
        <taxon>Alphaproteobacteria</taxon>
        <taxon>Rhodospirillales</taxon>
        <taxon>Azospirillaceae</taxon>
        <taxon>Azospirillum</taxon>
    </lineage>
</organism>
<keyword evidence="2" id="KW-1185">Reference proteome</keyword>
<evidence type="ECO:0000313" key="2">
    <source>
        <dbReference type="Proteomes" id="UP000781958"/>
    </source>
</evidence>